<proteinExistence type="predicted"/>
<gene>
    <name evidence="1" type="ORF">DAEQUDRAFT_315007</name>
</gene>
<dbReference type="AlphaFoldDB" id="A0A165PVK9"/>
<reference evidence="1 2" key="1">
    <citation type="journal article" date="2016" name="Mol. Biol. Evol.">
        <title>Comparative Genomics of Early-Diverging Mushroom-Forming Fungi Provides Insights into the Origins of Lignocellulose Decay Capabilities.</title>
        <authorList>
            <person name="Nagy L.G."/>
            <person name="Riley R."/>
            <person name="Tritt A."/>
            <person name="Adam C."/>
            <person name="Daum C."/>
            <person name="Floudas D."/>
            <person name="Sun H."/>
            <person name="Yadav J.S."/>
            <person name="Pangilinan J."/>
            <person name="Larsson K.H."/>
            <person name="Matsuura K."/>
            <person name="Barry K."/>
            <person name="Labutti K."/>
            <person name="Kuo R."/>
            <person name="Ohm R.A."/>
            <person name="Bhattacharya S.S."/>
            <person name="Shirouzu T."/>
            <person name="Yoshinaga Y."/>
            <person name="Martin F.M."/>
            <person name="Grigoriev I.V."/>
            <person name="Hibbett D.S."/>
        </authorList>
    </citation>
    <scope>NUCLEOTIDE SEQUENCE [LARGE SCALE GENOMIC DNA]</scope>
    <source>
        <strain evidence="1 2">L-15889</strain>
    </source>
</reference>
<dbReference type="EMBL" id="KV429064">
    <property type="protein sequence ID" value="KZT68678.1"/>
    <property type="molecule type" value="Genomic_DNA"/>
</dbReference>
<evidence type="ECO:0000313" key="1">
    <source>
        <dbReference type="EMBL" id="KZT68678.1"/>
    </source>
</evidence>
<protein>
    <submittedName>
        <fullName evidence="1">Uncharacterized protein</fullName>
    </submittedName>
</protein>
<keyword evidence="2" id="KW-1185">Reference proteome</keyword>
<organism evidence="1 2">
    <name type="scientific">Daedalea quercina L-15889</name>
    <dbReference type="NCBI Taxonomy" id="1314783"/>
    <lineage>
        <taxon>Eukaryota</taxon>
        <taxon>Fungi</taxon>
        <taxon>Dikarya</taxon>
        <taxon>Basidiomycota</taxon>
        <taxon>Agaricomycotina</taxon>
        <taxon>Agaricomycetes</taxon>
        <taxon>Polyporales</taxon>
        <taxon>Fomitopsis</taxon>
    </lineage>
</organism>
<accession>A0A165PVK9</accession>
<name>A0A165PVK9_9APHY</name>
<evidence type="ECO:0000313" key="2">
    <source>
        <dbReference type="Proteomes" id="UP000076727"/>
    </source>
</evidence>
<sequence>MRREQPSQPGAAALCPIQPDARHEAHHAGQGPPPFRSTLRAPFGKRIIRAAAPTWARNIPAACVAAAALMADRTVWWCGADSIALVVCLSIHPASSQARTPHLRPSRPWSRRLRLIASSPPTIIHLHSAVEIHAPQLVFPPPCRGATELAFTARDGLVRAYAVHDVLDSSENCNARQPCQRVHSSSDETGLRLLPTLPSVLPSACSPASSTASM</sequence>
<dbReference type="Proteomes" id="UP000076727">
    <property type="component" value="Unassembled WGS sequence"/>
</dbReference>